<reference evidence="1 2" key="1">
    <citation type="submission" date="2014-04" db="EMBL/GenBank/DDBJ databases">
        <authorList>
            <consortium name="DOE Joint Genome Institute"/>
            <person name="Kuo A."/>
            <person name="Kohler A."/>
            <person name="Costa M.D."/>
            <person name="Nagy L.G."/>
            <person name="Floudas D."/>
            <person name="Copeland A."/>
            <person name="Barry K.W."/>
            <person name="Cichocki N."/>
            <person name="Veneault-Fourrey C."/>
            <person name="LaButti K."/>
            <person name="Lindquist E.A."/>
            <person name="Lipzen A."/>
            <person name="Lundell T."/>
            <person name="Morin E."/>
            <person name="Murat C."/>
            <person name="Sun H."/>
            <person name="Tunlid A."/>
            <person name="Henrissat B."/>
            <person name="Grigoriev I.V."/>
            <person name="Hibbett D.S."/>
            <person name="Martin F."/>
            <person name="Nordberg H.P."/>
            <person name="Cantor M.N."/>
            <person name="Hua S.X."/>
        </authorList>
    </citation>
    <scope>NUCLEOTIDE SEQUENCE [LARGE SCALE GENOMIC DNA]</scope>
    <source>
        <strain evidence="1 2">441</strain>
    </source>
</reference>
<dbReference type="HOGENOM" id="CLU_2455576_0_0_1"/>
<organism evidence="1 2">
    <name type="scientific">Pisolithus microcarpus 441</name>
    <dbReference type="NCBI Taxonomy" id="765257"/>
    <lineage>
        <taxon>Eukaryota</taxon>
        <taxon>Fungi</taxon>
        <taxon>Dikarya</taxon>
        <taxon>Basidiomycota</taxon>
        <taxon>Agaricomycotina</taxon>
        <taxon>Agaricomycetes</taxon>
        <taxon>Agaricomycetidae</taxon>
        <taxon>Boletales</taxon>
        <taxon>Sclerodermatineae</taxon>
        <taxon>Pisolithaceae</taxon>
        <taxon>Pisolithus</taxon>
    </lineage>
</organism>
<protein>
    <submittedName>
        <fullName evidence="1">Uncharacterized protein</fullName>
    </submittedName>
</protein>
<dbReference type="EMBL" id="KN833897">
    <property type="protein sequence ID" value="KIK15295.1"/>
    <property type="molecule type" value="Genomic_DNA"/>
</dbReference>
<proteinExistence type="predicted"/>
<sequence length="89" mass="10299">MPFGRGSKQAICWTQWLRSHDISSGLSTPCKNHNHYFMCMNLIVRANNEYAQTVNAKEPGRWHTRHLQYSIQCESDCSGSMEMSQLQFS</sequence>
<name>A0A0C9XSJ7_9AGAM</name>
<dbReference type="Proteomes" id="UP000054018">
    <property type="component" value="Unassembled WGS sequence"/>
</dbReference>
<dbReference type="AlphaFoldDB" id="A0A0C9XSJ7"/>
<evidence type="ECO:0000313" key="1">
    <source>
        <dbReference type="EMBL" id="KIK15295.1"/>
    </source>
</evidence>
<keyword evidence="2" id="KW-1185">Reference proteome</keyword>
<reference evidence="2" key="2">
    <citation type="submission" date="2015-01" db="EMBL/GenBank/DDBJ databases">
        <title>Evolutionary Origins and Diversification of the Mycorrhizal Mutualists.</title>
        <authorList>
            <consortium name="DOE Joint Genome Institute"/>
            <consortium name="Mycorrhizal Genomics Consortium"/>
            <person name="Kohler A."/>
            <person name="Kuo A."/>
            <person name="Nagy L.G."/>
            <person name="Floudas D."/>
            <person name="Copeland A."/>
            <person name="Barry K.W."/>
            <person name="Cichocki N."/>
            <person name="Veneault-Fourrey C."/>
            <person name="LaButti K."/>
            <person name="Lindquist E.A."/>
            <person name="Lipzen A."/>
            <person name="Lundell T."/>
            <person name="Morin E."/>
            <person name="Murat C."/>
            <person name="Riley R."/>
            <person name="Ohm R."/>
            <person name="Sun H."/>
            <person name="Tunlid A."/>
            <person name="Henrissat B."/>
            <person name="Grigoriev I.V."/>
            <person name="Hibbett D.S."/>
            <person name="Martin F."/>
        </authorList>
    </citation>
    <scope>NUCLEOTIDE SEQUENCE [LARGE SCALE GENOMIC DNA]</scope>
    <source>
        <strain evidence="2">441</strain>
    </source>
</reference>
<gene>
    <name evidence="1" type="ORF">PISMIDRAFT_687411</name>
</gene>
<accession>A0A0C9XSJ7</accession>
<evidence type="ECO:0000313" key="2">
    <source>
        <dbReference type="Proteomes" id="UP000054018"/>
    </source>
</evidence>